<evidence type="ECO:0000256" key="2">
    <source>
        <dbReference type="RuleBase" id="RU004508"/>
    </source>
</evidence>
<name>A0A3P1C0J9_9BACT</name>
<dbReference type="PROSITE" id="PS51318">
    <property type="entry name" value="TAT"/>
    <property type="match status" value="1"/>
</dbReference>
<dbReference type="InterPro" id="IPR015424">
    <property type="entry name" value="PyrdxlP-dep_Trfase"/>
</dbReference>
<organism evidence="4 5">
    <name type="scientific">Larkinella rosea</name>
    <dbReference type="NCBI Taxonomy" id="2025312"/>
    <lineage>
        <taxon>Bacteria</taxon>
        <taxon>Pseudomonadati</taxon>
        <taxon>Bacteroidota</taxon>
        <taxon>Cytophagia</taxon>
        <taxon>Cytophagales</taxon>
        <taxon>Spirosomataceae</taxon>
        <taxon>Larkinella</taxon>
    </lineage>
</organism>
<proteinExistence type="inferred from homology"/>
<dbReference type="PANTHER" id="PTHR30244">
    <property type="entry name" value="TRANSAMINASE"/>
    <property type="match status" value="1"/>
</dbReference>
<keyword evidence="2" id="KW-0663">Pyridoxal phosphate</keyword>
<dbReference type="InterPro" id="IPR015422">
    <property type="entry name" value="PyrdxlP-dep_Trfase_small"/>
</dbReference>
<evidence type="ECO:0000256" key="1">
    <source>
        <dbReference type="ARBA" id="ARBA00037999"/>
    </source>
</evidence>
<dbReference type="GO" id="GO:0030170">
    <property type="term" value="F:pyridoxal phosphate binding"/>
    <property type="evidence" value="ECO:0007669"/>
    <property type="project" value="TreeGrafter"/>
</dbReference>
<reference evidence="4 5" key="1">
    <citation type="submission" date="2018-11" db="EMBL/GenBank/DDBJ databases">
        <authorList>
            <person name="Zhou Z."/>
            <person name="Wang G."/>
        </authorList>
    </citation>
    <scope>NUCLEOTIDE SEQUENCE [LARGE SCALE GENOMIC DNA]</scope>
    <source>
        <strain evidence="4 5">KCTC52004</strain>
    </source>
</reference>
<comment type="caution">
    <text evidence="4">The sequence shown here is derived from an EMBL/GenBank/DDBJ whole genome shotgun (WGS) entry which is preliminary data.</text>
</comment>
<dbReference type="Gene3D" id="3.90.1150.10">
    <property type="entry name" value="Aspartate Aminotransferase, domain 1"/>
    <property type="match status" value="1"/>
</dbReference>
<accession>A0A3P1C0J9</accession>
<dbReference type="OrthoDB" id="9804264at2"/>
<comment type="similarity">
    <text evidence="1 2">Belongs to the DegT/DnrJ/EryC1 family.</text>
</comment>
<gene>
    <name evidence="4" type="ORF">EHT25_03505</name>
</gene>
<dbReference type="Pfam" id="PF01041">
    <property type="entry name" value="DegT_DnrJ_EryC1"/>
    <property type="match status" value="1"/>
</dbReference>
<dbReference type="PANTHER" id="PTHR30244:SF34">
    <property type="entry name" value="DTDP-4-AMINO-4,6-DIDEOXYGALACTOSE TRANSAMINASE"/>
    <property type="match status" value="1"/>
</dbReference>
<evidence type="ECO:0000313" key="5">
    <source>
        <dbReference type="Proteomes" id="UP000271925"/>
    </source>
</evidence>
<dbReference type="Gene3D" id="3.40.640.10">
    <property type="entry name" value="Type I PLP-dependent aspartate aminotransferase-like (Major domain)"/>
    <property type="match status" value="1"/>
</dbReference>
<keyword evidence="5" id="KW-1185">Reference proteome</keyword>
<evidence type="ECO:0000313" key="4">
    <source>
        <dbReference type="EMBL" id="RRB06867.1"/>
    </source>
</evidence>
<keyword evidence="4" id="KW-0808">Transferase</keyword>
<dbReference type="InterPro" id="IPR006311">
    <property type="entry name" value="TAT_signal"/>
</dbReference>
<dbReference type="InterPro" id="IPR000653">
    <property type="entry name" value="DegT/StrS_aminotransferase"/>
</dbReference>
<dbReference type="CDD" id="cd00616">
    <property type="entry name" value="AHBA_syn"/>
    <property type="match status" value="1"/>
</dbReference>
<evidence type="ECO:0000256" key="3">
    <source>
        <dbReference type="SAM" id="MobiDB-lite"/>
    </source>
</evidence>
<sequence>MSNPNVSRREFLRRNSLTGLGAVLSPSLLSASSIEQPTIPAPNPEIPTSSSRTEAPALLGGKPVRSKEWPTWPMWQPETDEKQLLEVIRSGIWSRANVVTEFEAKWAATLGVKRSLAVVNGTNAIMAALAQFDIRGGDEVLVTPYTFIGTVAPILMVGAMPVFVDVDPETFQIDPAQIEARITPRTRAIIPVHILGLPANMTLIMPIAKKHNLVVIEDACQAHMAEINHRKVGTLGDAGCFSFQNSKNLAIGEGGAIVSNDDAFMDRCFSYQNYGNPYGQVSGVIGAGTLRQGTKLRLTEYQAAIGLAQLTRLDAQTTVRNENAAYLKSKIKDIPGIVPYKLYDDVTRAAFHLFPFRFKKEQFKGLSRDVFVKALSAEGIPCSKGYATLNTMPYLNDTFQTKNYRKMYPKSMLDFNSYLERNHCPQNDRLCREEAVWFTQNMLLGSRSDMDEIANAIEKIYENADKLLTQK</sequence>
<protein>
    <submittedName>
        <fullName evidence="4">DegT/DnrJ/EryC1/StrS family aminotransferase</fullName>
    </submittedName>
</protein>
<dbReference type="AlphaFoldDB" id="A0A3P1C0J9"/>
<dbReference type="Proteomes" id="UP000271925">
    <property type="component" value="Unassembled WGS sequence"/>
</dbReference>
<dbReference type="RefSeq" id="WP_124870725.1">
    <property type="nucleotide sequence ID" value="NZ_RQJO01000007.1"/>
</dbReference>
<dbReference type="GO" id="GO:0008483">
    <property type="term" value="F:transaminase activity"/>
    <property type="evidence" value="ECO:0007669"/>
    <property type="project" value="UniProtKB-KW"/>
</dbReference>
<keyword evidence="4" id="KW-0032">Aminotransferase</keyword>
<dbReference type="SUPFAM" id="SSF53383">
    <property type="entry name" value="PLP-dependent transferases"/>
    <property type="match status" value="1"/>
</dbReference>
<dbReference type="EMBL" id="RQJO01000007">
    <property type="protein sequence ID" value="RRB06867.1"/>
    <property type="molecule type" value="Genomic_DNA"/>
</dbReference>
<dbReference type="GO" id="GO:0000271">
    <property type="term" value="P:polysaccharide biosynthetic process"/>
    <property type="evidence" value="ECO:0007669"/>
    <property type="project" value="TreeGrafter"/>
</dbReference>
<dbReference type="InterPro" id="IPR015421">
    <property type="entry name" value="PyrdxlP-dep_Trfase_major"/>
</dbReference>
<feature type="region of interest" description="Disordered" evidence="3">
    <location>
        <begin position="34"/>
        <end position="62"/>
    </location>
</feature>